<evidence type="ECO:0000256" key="10">
    <source>
        <dbReference type="ARBA" id="ARBA00023310"/>
    </source>
</evidence>
<dbReference type="SUPFAM" id="SSF81336">
    <property type="entry name" value="F1F0 ATP synthase subunit A"/>
    <property type="match status" value="1"/>
</dbReference>
<feature type="transmembrane region" description="Helical" evidence="12">
    <location>
        <begin position="83"/>
        <end position="106"/>
    </location>
</feature>
<keyword evidence="7 12" id="KW-1133">Transmembrane helix</keyword>
<keyword evidence="13" id="KW-0496">Mitochondrion</keyword>
<organism evidence="13">
    <name type="scientific">Stachyamoeba lipophora</name>
    <dbReference type="NCBI Taxonomy" id="463046"/>
    <lineage>
        <taxon>Eukaryota</taxon>
        <taxon>Discoba</taxon>
        <taxon>Heterolobosea</taxon>
        <taxon>Tetramitia</taxon>
        <taxon>Eutetramitia</taxon>
        <taxon>Gruberellidae</taxon>
        <taxon>Stachyamoeba</taxon>
    </lineage>
</organism>
<dbReference type="GO" id="GO:0045259">
    <property type="term" value="C:proton-transporting ATP synthase complex"/>
    <property type="evidence" value="ECO:0007669"/>
    <property type="project" value="UniProtKB-KW"/>
</dbReference>
<evidence type="ECO:0000256" key="12">
    <source>
        <dbReference type="SAM" id="Phobius"/>
    </source>
</evidence>
<dbReference type="PROSITE" id="PS00449">
    <property type="entry name" value="ATPASE_A"/>
    <property type="match status" value="1"/>
</dbReference>
<feature type="transmembrane region" description="Helical" evidence="12">
    <location>
        <begin position="180"/>
        <end position="203"/>
    </location>
</feature>
<sequence>MILFSPFEQFLLDVLFIKNSYFIVTEQLIFLCGWVAAWFFLGIVSVYGRGSRFNFFVSGFHVLYTLFYRMMRGYIGPVYYKRFFPFFFYLFVFLATCNLLSLLPFTFTLTSHFFVSLSLSATIWFTILFIGVSNYGVAYLRLYYPAGINTLLMFILVLIETMSVISRMFSLSLRLTANMIAGHLLLDCLCIYISGVFFNGYYLGSFSFFSMFQTVLLLGILTGLFVFELFVCFLQAYIFVILSTIYLLEIL</sequence>
<evidence type="ECO:0000256" key="11">
    <source>
        <dbReference type="RuleBase" id="RU004450"/>
    </source>
</evidence>
<evidence type="ECO:0000256" key="9">
    <source>
        <dbReference type="ARBA" id="ARBA00023136"/>
    </source>
</evidence>
<accession>A0A0B5GCU5</accession>
<proteinExistence type="inferred from homology"/>
<dbReference type="GO" id="GO:0016787">
    <property type="term" value="F:hydrolase activity"/>
    <property type="evidence" value="ECO:0007669"/>
    <property type="project" value="UniProtKB-KW"/>
</dbReference>
<keyword evidence="4" id="KW-0138">CF(0)</keyword>
<dbReference type="PANTHER" id="PTHR11410:SF0">
    <property type="entry name" value="ATP SYNTHASE SUBUNIT A"/>
    <property type="match status" value="1"/>
</dbReference>
<dbReference type="Gene3D" id="1.20.120.220">
    <property type="entry name" value="ATP synthase, F0 complex, subunit A"/>
    <property type="match status" value="1"/>
</dbReference>
<evidence type="ECO:0000256" key="7">
    <source>
        <dbReference type="ARBA" id="ARBA00022989"/>
    </source>
</evidence>
<evidence type="ECO:0000256" key="6">
    <source>
        <dbReference type="ARBA" id="ARBA00022781"/>
    </source>
</evidence>
<gene>
    <name evidence="13" type="primary">atp6</name>
</gene>
<dbReference type="PRINTS" id="PR00123">
    <property type="entry name" value="ATPASEA"/>
</dbReference>
<dbReference type="InterPro" id="IPR045083">
    <property type="entry name" value="ATP_synth_F0_asu_bact/mt"/>
</dbReference>
<dbReference type="CDD" id="cd00310">
    <property type="entry name" value="ATP-synt_Fo_a_6"/>
    <property type="match status" value="1"/>
</dbReference>
<dbReference type="Pfam" id="PF00119">
    <property type="entry name" value="ATP-synt_A"/>
    <property type="match status" value="1"/>
</dbReference>
<feature type="transmembrane region" description="Helical" evidence="12">
    <location>
        <begin position="142"/>
        <end position="159"/>
    </location>
</feature>
<evidence type="ECO:0000256" key="2">
    <source>
        <dbReference type="ARBA" id="ARBA00006810"/>
    </source>
</evidence>
<reference evidence="13" key="1">
    <citation type="journal article" date="2014" name="Nucleic Acids Res.">
        <title>Widespread occurrence of organelle genome-encoded 5S rRNAs including permuted molecules.</title>
        <authorList>
            <person name="Valach M."/>
            <person name="Burger G."/>
            <person name="Gray M.W."/>
            <person name="Lang B.F."/>
        </authorList>
    </citation>
    <scope>NUCLEOTIDE SEQUENCE</scope>
    <source>
        <strain evidence="13">ATCC 50324</strain>
    </source>
</reference>
<dbReference type="EMBL" id="KP165388">
    <property type="protein sequence ID" value="AJF22911.1"/>
    <property type="molecule type" value="Genomic_DNA"/>
</dbReference>
<keyword evidence="5 12" id="KW-0812">Transmembrane</keyword>
<keyword evidence="8" id="KW-0406">Ion transport</keyword>
<evidence type="ECO:0000256" key="8">
    <source>
        <dbReference type="ARBA" id="ARBA00023065"/>
    </source>
</evidence>
<feature type="transmembrane region" description="Helical" evidence="12">
    <location>
        <begin position="215"/>
        <end position="248"/>
    </location>
</feature>
<evidence type="ECO:0000313" key="13">
    <source>
        <dbReference type="EMBL" id="AJF22911.1"/>
    </source>
</evidence>
<dbReference type="GeneID" id="22976141"/>
<dbReference type="GO" id="GO:0046933">
    <property type="term" value="F:proton-transporting ATP synthase activity, rotational mechanism"/>
    <property type="evidence" value="ECO:0007669"/>
    <property type="project" value="TreeGrafter"/>
</dbReference>
<comment type="subcellular location">
    <subcellularLocation>
        <location evidence="1">Membrane</location>
        <topology evidence="1">Multi-pass membrane protein</topology>
    </subcellularLocation>
    <subcellularLocation>
        <location evidence="11">Mitochondrion inner membrane</location>
        <topology evidence="11">Multi-pass membrane protein</topology>
    </subcellularLocation>
</comment>
<keyword evidence="9 12" id="KW-0472">Membrane</keyword>
<dbReference type="GO" id="GO:0005743">
    <property type="term" value="C:mitochondrial inner membrane"/>
    <property type="evidence" value="ECO:0007669"/>
    <property type="project" value="UniProtKB-SubCell"/>
</dbReference>
<dbReference type="InterPro" id="IPR000568">
    <property type="entry name" value="ATP_synth_F0_asu"/>
</dbReference>
<dbReference type="NCBIfam" id="TIGR01131">
    <property type="entry name" value="ATP_synt_6_or_A"/>
    <property type="match status" value="1"/>
</dbReference>
<dbReference type="InterPro" id="IPR023011">
    <property type="entry name" value="ATP_synth_F0_asu_AS"/>
</dbReference>
<feature type="transmembrane region" description="Helical" evidence="12">
    <location>
        <begin position="53"/>
        <end position="71"/>
    </location>
</feature>
<geneLocation type="mitochondrion" evidence="13"/>
<dbReference type="AlphaFoldDB" id="A0A0B5GCU5"/>
<evidence type="ECO:0000256" key="1">
    <source>
        <dbReference type="ARBA" id="ARBA00004141"/>
    </source>
</evidence>
<feature type="transmembrane region" description="Helical" evidence="12">
    <location>
        <begin position="113"/>
        <end position="136"/>
    </location>
</feature>
<feature type="transmembrane region" description="Helical" evidence="12">
    <location>
        <begin position="20"/>
        <end position="41"/>
    </location>
</feature>
<name>A0A0B5GCU5_STALP</name>
<keyword evidence="13" id="KW-0378">Hydrolase</keyword>
<dbReference type="RefSeq" id="YP_009118163.1">
    <property type="nucleotide sequence ID" value="NC_026312.1"/>
</dbReference>
<dbReference type="PANTHER" id="PTHR11410">
    <property type="entry name" value="ATP SYNTHASE SUBUNIT A"/>
    <property type="match status" value="1"/>
</dbReference>
<keyword evidence="3" id="KW-0813">Transport</keyword>
<comment type="similarity">
    <text evidence="2">Belongs to the ATPase A chain family.</text>
</comment>
<keyword evidence="10" id="KW-0066">ATP synthesis</keyword>
<dbReference type="InterPro" id="IPR035908">
    <property type="entry name" value="F0_ATP_A_sf"/>
</dbReference>
<evidence type="ECO:0000256" key="5">
    <source>
        <dbReference type="ARBA" id="ARBA00022692"/>
    </source>
</evidence>
<evidence type="ECO:0000256" key="3">
    <source>
        <dbReference type="ARBA" id="ARBA00022448"/>
    </source>
</evidence>
<evidence type="ECO:0000256" key="4">
    <source>
        <dbReference type="ARBA" id="ARBA00022547"/>
    </source>
</evidence>
<protein>
    <recommendedName>
        <fullName evidence="11">ATP synthase subunit a</fullName>
    </recommendedName>
</protein>
<keyword evidence="6" id="KW-0375">Hydrogen ion transport</keyword>